<keyword evidence="4 6" id="KW-1133">Transmembrane helix</keyword>
<dbReference type="PANTHER" id="PTHR21257:SF52">
    <property type="entry name" value="DELTA(14)-STEROL REDUCTASE TM7SF2"/>
    <property type="match status" value="1"/>
</dbReference>
<feature type="transmembrane region" description="Helical" evidence="6">
    <location>
        <begin position="144"/>
        <end position="163"/>
    </location>
</feature>
<sequence>MLDDLSLDSCFDVAGLLAPALIYTAILALHLLLPARVVDGYVRDPDTGEPLRYRLNGLGVLFVAVLGWVVLGWIGWLPFDWLYHHRWSGLIGAFGLGVGFTLWIVLTAPPAEHAEPSAKSLAADLFLGRRENPQFLGGRVDAKMLLYLVGAVMLELNILSFAAHHYMVYPGDPSPGVALHLALLSFFVCDYLWFERVHLYTYDLFAERVGFKLGWGCLCFYPYFYGIGLWALADRGNPHVSPVLSVVAALVFFAGWALARGANLQKFTYKTDPERVFLGVLAPHVLTDGARSLLCGGFWGVARHVNYLGEILMATGLALALGWLGSPWPWLYPLYYVALLVPRERDDDRRCAAKYGELWTRYCERVPYRIIPGVY</sequence>
<feature type="transmembrane region" description="Helical" evidence="6">
    <location>
        <begin position="213"/>
        <end position="233"/>
    </location>
</feature>
<evidence type="ECO:0000313" key="7">
    <source>
        <dbReference type="EMBL" id="PRQ04999.1"/>
    </source>
</evidence>
<keyword evidence="3 6" id="KW-0812">Transmembrane</keyword>
<feature type="transmembrane region" description="Helical" evidence="6">
    <location>
        <begin position="239"/>
        <end position="259"/>
    </location>
</feature>
<dbReference type="EMBL" id="PVNL01000100">
    <property type="protein sequence ID" value="PRQ04999.1"/>
    <property type="molecule type" value="Genomic_DNA"/>
</dbReference>
<dbReference type="RefSeq" id="WP_106091829.1">
    <property type="nucleotide sequence ID" value="NZ_PVNL01000100.1"/>
</dbReference>
<dbReference type="GO" id="GO:0016126">
    <property type="term" value="P:sterol biosynthetic process"/>
    <property type="evidence" value="ECO:0007669"/>
    <property type="project" value="InterPro"/>
</dbReference>
<evidence type="ECO:0000256" key="4">
    <source>
        <dbReference type="ARBA" id="ARBA00022989"/>
    </source>
</evidence>
<dbReference type="InterPro" id="IPR001171">
    <property type="entry name" value="ERG24_DHCR-like"/>
</dbReference>
<dbReference type="PANTHER" id="PTHR21257">
    <property type="entry name" value="DELTA(14)-STEROL REDUCTASE"/>
    <property type="match status" value="1"/>
</dbReference>
<evidence type="ECO:0000256" key="5">
    <source>
        <dbReference type="ARBA" id="ARBA00023136"/>
    </source>
</evidence>
<proteinExistence type="inferred from homology"/>
<name>A0A2S9YIS4_9BACT</name>
<evidence type="ECO:0000313" key="8">
    <source>
        <dbReference type="Proteomes" id="UP000238823"/>
    </source>
</evidence>
<feature type="transmembrane region" description="Helical" evidence="6">
    <location>
        <begin position="175"/>
        <end position="193"/>
    </location>
</feature>
<dbReference type="GO" id="GO:0050613">
    <property type="term" value="F:Delta14-sterol reductase activity"/>
    <property type="evidence" value="ECO:0007669"/>
    <property type="project" value="TreeGrafter"/>
</dbReference>
<protein>
    <submittedName>
        <fullName evidence="7">Ergosterol biosynthesis ERG4/ERG24 family protein</fullName>
    </submittedName>
</protein>
<organism evidence="7 8">
    <name type="scientific">Enhygromyxa salina</name>
    <dbReference type="NCBI Taxonomy" id="215803"/>
    <lineage>
        <taxon>Bacteria</taxon>
        <taxon>Pseudomonadati</taxon>
        <taxon>Myxococcota</taxon>
        <taxon>Polyangia</taxon>
        <taxon>Nannocystales</taxon>
        <taxon>Nannocystaceae</taxon>
        <taxon>Enhygromyxa</taxon>
    </lineage>
</organism>
<comment type="caution">
    <text evidence="7">The sequence shown here is derived from an EMBL/GenBank/DDBJ whole genome shotgun (WGS) entry which is preliminary data.</text>
</comment>
<evidence type="ECO:0000256" key="3">
    <source>
        <dbReference type="ARBA" id="ARBA00022692"/>
    </source>
</evidence>
<keyword evidence="5 6" id="KW-0472">Membrane</keyword>
<reference evidence="7 8" key="1">
    <citation type="submission" date="2018-03" db="EMBL/GenBank/DDBJ databases">
        <title>Draft Genome Sequences of the Obligatory Marine Myxobacteria Enhygromyxa salina SWB007.</title>
        <authorList>
            <person name="Poehlein A."/>
            <person name="Moghaddam J.A."/>
            <person name="Harms H."/>
            <person name="Alanjari M."/>
            <person name="Koenig G.M."/>
            <person name="Daniel R."/>
            <person name="Schaeberle T.F."/>
        </authorList>
    </citation>
    <scope>NUCLEOTIDE SEQUENCE [LARGE SCALE GENOMIC DNA]</scope>
    <source>
        <strain evidence="7 8">SWB007</strain>
    </source>
</reference>
<dbReference type="OrthoDB" id="9779233at2"/>
<evidence type="ECO:0000256" key="1">
    <source>
        <dbReference type="ARBA" id="ARBA00004141"/>
    </source>
</evidence>
<dbReference type="AlphaFoldDB" id="A0A2S9YIS4"/>
<comment type="subcellular location">
    <subcellularLocation>
        <location evidence="1">Membrane</location>
        <topology evidence="1">Multi-pass membrane protein</topology>
    </subcellularLocation>
</comment>
<comment type="similarity">
    <text evidence="2">Belongs to the ERG4/ERG24 family.</text>
</comment>
<evidence type="ECO:0000256" key="6">
    <source>
        <dbReference type="SAM" id="Phobius"/>
    </source>
</evidence>
<feature type="transmembrane region" description="Helical" evidence="6">
    <location>
        <begin position="87"/>
        <end position="106"/>
    </location>
</feature>
<dbReference type="GO" id="GO:0016020">
    <property type="term" value="C:membrane"/>
    <property type="evidence" value="ECO:0007669"/>
    <property type="project" value="UniProtKB-SubCell"/>
</dbReference>
<dbReference type="Gene3D" id="1.20.120.1630">
    <property type="match status" value="1"/>
</dbReference>
<feature type="transmembrane region" description="Helical" evidence="6">
    <location>
        <begin position="13"/>
        <end position="33"/>
    </location>
</feature>
<dbReference type="Proteomes" id="UP000238823">
    <property type="component" value="Unassembled WGS sequence"/>
</dbReference>
<evidence type="ECO:0000256" key="2">
    <source>
        <dbReference type="ARBA" id="ARBA00005402"/>
    </source>
</evidence>
<dbReference type="Pfam" id="PF01222">
    <property type="entry name" value="ERG4_ERG24"/>
    <property type="match status" value="1"/>
</dbReference>
<accession>A0A2S9YIS4</accession>
<gene>
    <name evidence="7" type="ORF">ENSA7_49320</name>
</gene>
<feature type="transmembrane region" description="Helical" evidence="6">
    <location>
        <begin position="53"/>
        <end position="75"/>
    </location>
</feature>